<reference evidence="2 3" key="1">
    <citation type="submission" date="2024-01" db="EMBL/GenBank/DDBJ databases">
        <title>The complete chloroplast genome sequence of Lithospermum erythrorhizon: insights into the phylogenetic relationship among Boraginaceae species and the maternal lineages of purple gromwells.</title>
        <authorList>
            <person name="Okada T."/>
            <person name="Watanabe K."/>
        </authorList>
    </citation>
    <scope>NUCLEOTIDE SEQUENCE [LARGE SCALE GENOMIC DNA]</scope>
</reference>
<proteinExistence type="predicted"/>
<gene>
    <name evidence="2" type="ORF">LIER_41978</name>
</gene>
<protein>
    <submittedName>
        <fullName evidence="2">Uncharacterized protein</fullName>
    </submittedName>
</protein>
<sequence>MKALKGLTLPLTQLEKVASAPLKGFVPPASGPKVEHGTMEPKAYDHLVKAGYDPKKGKTLGKLSQEVASDKGHNLNKIQEVPPWRRSHKKGVSVKPNDTPTFPLRI</sequence>
<organism evidence="2 3">
    <name type="scientific">Lithospermum erythrorhizon</name>
    <name type="common">Purple gromwell</name>
    <name type="synonym">Lithospermum officinale var. erythrorhizon</name>
    <dbReference type="NCBI Taxonomy" id="34254"/>
    <lineage>
        <taxon>Eukaryota</taxon>
        <taxon>Viridiplantae</taxon>
        <taxon>Streptophyta</taxon>
        <taxon>Embryophyta</taxon>
        <taxon>Tracheophyta</taxon>
        <taxon>Spermatophyta</taxon>
        <taxon>Magnoliopsida</taxon>
        <taxon>eudicotyledons</taxon>
        <taxon>Gunneridae</taxon>
        <taxon>Pentapetalae</taxon>
        <taxon>asterids</taxon>
        <taxon>lamiids</taxon>
        <taxon>Boraginales</taxon>
        <taxon>Boraginaceae</taxon>
        <taxon>Boraginoideae</taxon>
        <taxon>Lithospermeae</taxon>
        <taxon>Lithospermum</taxon>
    </lineage>
</organism>
<comment type="caution">
    <text evidence="2">The sequence shown here is derived from an EMBL/GenBank/DDBJ whole genome shotgun (WGS) entry which is preliminary data.</text>
</comment>
<accession>A0AAV3RKI8</accession>
<name>A0AAV3RKI8_LITER</name>
<dbReference type="EMBL" id="BAABME010027579">
    <property type="protein sequence ID" value="GAA0175801.1"/>
    <property type="molecule type" value="Genomic_DNA"/>
</dbReference>
<evidence type="ECO:0000313" key="3">
    <source>
        <dbReference type="Proteomes" id="UP001454036"/>
    </source>
</evidence>
<feature type="region of interest" description="Disordered" evidence="1">
    <location>
        <begin position="68"/>
        <end position="106"/>
    </location>
</feature>
<evidence type="ECO:0000256" key="1">
    <source>
        <dbReference type="SAM" id="MobiDB-lite"/>
    </source>
</evidence>
<keyword evidence="3" id="KW-1185">Reference proteome</keyword>
<dbReference type="AlphaFoldDB" id="A0AAV3RKI8"/>
<dbReference type="Proteomes" id="UP001454036">
    <property type="component" value="Unassembled WGS sequence"/>
</dbReference>
<evidence type="ECO:0000313" key="2">
    <source>
        <dbReference type="EMBL" id="GAA0175801.1"/>
    </source>
</evidence>